<dbReference type="Gene3D" id="3.40.50.1820">
    <property type="entry name" value="alpha/beta hydrolase"/>
    <property type="match status" value="1"/>
</dbReference>
<dbReference type="PANTHER" id="PTHR23025">
    <property type="entry name" value="TRIACYLGLYCEROL LIPASE"/>
    <property type="match status" value="1"/>
</dbReference>
<gene>
    <name evidence="3" type="ORF">HPG69_018116</name>
</gene>
<evidence type="ECO:0000313" key="4">
    <source>
        <dbReference type="Proteomes" id="UP000551758"/>
    </source>
</evidence>
<accession>A0A7J7F844</accession>
<dbReference type="EMBL" id="JACDTQ010001059">
    <property type="protein sequence ID" value="KAF5924181.1"/>
    <property type="molecule type" value="Genomic_DNA"/>
</dbReference>
<evidence type="ECO:0000259" key="2">
    <source>
        <dbReference type="Pfam" id="PF07859"/>
    </source>
</evidence>
<feature type="non-terminal residue" evidence="3">
    <location>
        <position position="208"/>
    </location>
</feature>
<dbReference type="AlphaFoldDB" id="A0A7J7F844"/>
<proteinExistence type="predicted"/>
<keyword evidence="4" id="KW-1185">Reference proteome</keyword>
<dbReference type="Proteomes" id="UP000551758">
    <property type="component" value="Unassembled WGS sequence"/>
</dbReference>
<reference evidence="3 4" key="1">
    <citation type="journal article" date="2020" name="Mol. Biol. Evol.">
        <title>Interspecific Gene Flow and the Evolution of Specialization in Black and White Rhinoceros.</title>
        <authorList>
            <person name="Moodley Y."/>
            <person name="Westbury M.V."/>
            <person name="Russo I.M."/>
            <person name="Gopalakrishnan S."/>
            <person name="Rakotoarivelo A."/>
            <person name="Olsen R.A."/>
            <person name="Prost S."/>
            <person name="Tunstall T."/>
            <person name="Ryder O.A."/>
            <person name="Dalen L."/>
            <person name="Bruford M.W."/>
        </authorList>
    </citation>
    <scope>NUCLEOTIDE SEQUENCE [LARGE SCALE GENOMIC DNA]</scope>
    <source>
        <strain evidence="3">SBR-YM</strain>
        <tissue evidence="3">Skin</tissue>
    </source>
</reference>
<dbReference type="SUPFAM" id="SSF53474">
    <property type="entry name" value="alpha/beta-Hydrolases"/>
    <property type="match status" value="1"/>
</dbReference>
<comment type="caution">
    <text evidence="3">The sequence shown here is derived from an EMBL/GenBank/DDBJ whole genome shotgun (WGS) entry which is preliminary data.</text>
</comment>
<organism evidence="3 4">
    <name type="scientific">Diceros bicornis minor</name>
    <name type="common">South-central black rhinoceros</name>
    <dbReference type="NCBI Taxonomy" id="77932"/>
    <lineage>
        <taxon>Eukaryota</taxon>
        <taxon>Metazoa</taxon>
        <taxon>Chordata</taxon>
        <taxon>Craniata</taxon>
        <taxon>Vertebrata</taxon>
        <taxon>Euteleostomi</taxon>
        <taxon>Mammalia</taxon>
        <taxon>Eutheria</taxon>
        <taxon>Laurasiatheria</taxon>
        <taxon>Perissodactyla</taxon>
        <taxon>Rhinocerotidae</taxon>
        <taxon>Diceros</taxon>
    </lineage>
</organism>
<dbReference type="Pfam" id="PF07859">
    <property type="entry name" value="Abhydrolase_3"/>
    <property type="match status" value="1"/>
</dbReference>
<evidence type="ECO:0000256" key="1">
    <source>
        <dbReference type="SAM" id="MobiDB-lite"/>
    </source>
</evidence>
<feature type="region of interest" description="Disordered" evidence="1">
    <location>
        <begin position="15"/>
        <end position="44"/>
    </location>
</feature>
<sequence length="208" mass="21575">MRGGTVAQGMKLAFKGKSGNGVTSGHGTPLPVPGGARPRRRLGGPDLQIPRALPEELCPGAGCPHPLHRLLSGPRGPLPCALQVCFYPYCCALKRSALLGLTKGCSKSTGKRICLTGNSAGGNLCFTVSLQAAAYGVWVADGIMAAYPATVLQSTASRFCLLSLMDPLLPLSMLSKCVSAYAGGETEDHSDSDQKALGMMGLVWQDTA</sequence>
<dbReference type="GO" id="GO:0004771">
    <property type="term" value="F:sterol ester esterase activity"/>
    <property type="evidence" value="ECO:0007669"/>
    <property type="project" value="TreeGrafter"/>
</dbReference>
<evidence type="ECO:0000313" key="3">
    <source>
        <dbReference type="EMBL" id="KAF5924181.1"/>
    </source>
</evidence>
<feature type="domain" description="Alpha/beta hydrolase fold-3" evidence="2">
    <location>
        <begin position="58"/>
        <end position="189"/>
    </location>
</feature>
<dbReference type="InterPro" id="IPR013094">
    <property type="entry name" value="AB_hydrolase_3"/>
</dbReference>
<dbReference type="GO" id="GO:0005829">
    <property type="term" value="C:cytosol"/>
    <property type="evidence" value="ECO:0007669"/>
    <property type="project" value="TreeGrafter"/>
</dbReference>
<dbReference type="InterPro" id="IPR029058">
    <property type="entry name" value="AB_hydrolase_fold"/>
</dbReference>
<dbReference type="GO" id="GO:0004806">
    <property type="term" value="F:triacylglycerol lipase activity"/>
    <property type="evidence" value="ECO:0007669"/>
    <property type="project" value="TreeGrafter"/>
</dbReference>
<dbReference type="PANTHER" id="PTHR23025:SF3">
    <property type="entry name" value="HORMONE-SENSITIVE LIPASE"/>
    <property type="match status" value="1"/>
</dbReference>
<name>A0A7J7F844_DICBM</name>
<dbReference type="GO" id="GO:0019433">
    <property type="term" value="P:triglyceride catabolic process"/>
    <property type="evidence" value="ECO:0007669"/>
    <property type="project" value="TreeGrafter"/>
</dbReference>
<protein>
    <recommendedName>
        <fullName evidence="2">Alpha/beta hydrolase fold-3 domain-containing protein</fullName>
    </recommendedName>
</protein>